<proteinExistence type="predicted"/>
<evidence type="ECO:0000256" key="1">
    <source>
        <dbReference type="SAM" id="Phobius"/>
    </source>
</evidence>
<reference evidence="2 3" key="1">
    <citation type="submission" date="2021-06" db="EMBL/GenBank/DDBJ databases">
        <title>Caerostris extrusa draft genome.</title>
        <authorList>
            <person name="Kono N."/>
            <person name="Arakawa K."/>
        </authorList>
    </citation>
    <scope>NUCLEOTIDE SEQUENCE [LARGE SCALE GENOMIC DNA]</scope>
</reference>
<sequence>MIGFMCIRTAQGWIAALTLIQEFIIIFSLSMFMLVNTLLSLTERSDHKPWFDLLQCVPVAPRSEAVASFRLATRDDSRAKYLFKIGISLTPCCPLIDSKDEMDSQHLFFCPALYPEGVCGRYWQTREWANAEFFSFLCFVLYALCILTAFACHWKNTFG</sequence>
<keyword evidence="1" id="KW-0472">Membrane</keyword>
<keyword evidence="1" id="KW-1133">Transmembrane helix</keyword>
<gene>
    <name evidence="2" type="ORF">CEXT_15311</name>
</gene>
<dbReference type="EMBL" id="BPLR01020701">
    <property type="protein sequence ID" value="GIX81693.1"/>
    <property type="molecule type" value="Genomic_DNA"/>
</dbReference>
<keyword evidence="1" id="KW-0812">Transmembrane</keyword>
<comment type="caution">
    <text evidence="2">The sequence shown here is derived from an EMBL/GenBank/DDBJ whole genome shotgun (WGS) entry which is preliminary data.</text>
</comment>
<accession>A0AAV4NCT7</accession>
<keyword evidence="3" id="KW-1185">Reference proteome</keyword>
<evidence type="ECO:0000313" key="2">
    <source>
        <dbReference type="EMBL" id="GIX81693.1"/>
    </source>
</evidence>
<organism evidence="2 3">
    <name type="scientific">Caerostris extrusa</name>
    <name type="common">Bark spider</name>
    <name type="synonym">Caerostris bankana</name>
    <dbReference type="NCBI Taxonomy" id="172846"/>
    <lineage>
        <taxon>Eukaryota</taxon>
        <taxon>Metazoa</taxon>
        <taxon>Ecdysozoa</taxon>
        <taxon>Arthropoda</taxon>
        <taxon>Chelicerata</taxon>
        <taxon>Arachnida</taxon>
        <taxon>Araneae</taxon>
        <taxon>Araneomorphae</taxon>
        <taxon>Entelegynae</taxon>
        <taxon>Araneoidea</taxon>
        <taxon>Araneidae</taxon>
        <taxon>Caerostris</taxon>
    </lineage>
</organism>
<evidence type="ECO:0000313" key="3">
    <source>
        <dbReference type="Proteomes" id="UP001054945"/>
    </source>
</evidence>
<name>A0AAV4NCT7_CAEEX</name>
<feature type="transmembrane region" description="Helical" evidence="1">
    <location>
        <begin position="12"/>
        <end position="35"/>
    </location>
</feature>
<dbReference type="Proteomes" id="UP001054945">
    <property type="component" value="Unassembled WGS sequence"/>
</dbReference>
<feature type="transmembrane region" description="Helical" evidence="1">
    <location>
        <begin position="133"/>
        <end position="154"/>
    </location>
</feature>
<dbReference type="AlphaFoldDB" id="A0AAV4NCT7"/>
<protein>
    <submittedName>
        <fullName evidence="2">Uncharacterized protein</fullName>
    </submittedName>
</protein>